<feature type="signal peptide" evidence="1">
    <location>
        <begin position="1"/>
        <end position="23"/>
    </location>
</feature>
<dbReference type="Proteomes" id="UP001154322">
    <property type="component" value="Unassembled WGS sequence"/>
</dbReference>
<proteinExistence type="predicted"/>
<dbReference type="RefSeq" id="WP_213426615.1">
    <property type="nucleotide sequence ID" value="NZ_AP031286.1"/>
</dbReference>
<comment type="caution">
    <text evidence="2">The sequence shown here is derived from an EMBL/GenBank/DDBJ whole genome shotgun (WGS) entry which is preliminary data.</text>
</comment>
<accession>A0ABM9FZI3</accession>
<sequence>MKKRLAWVGATALALIFGTAVYASGSGDSGFGQMLSHMKQMHPDMTDTQIEEMVQHCHGSDRQAVRSQGMMRGGMMHNQMMQNGHWY</sequence>
<evidence type="ECO:0000313" key="2">
    <source>
        <dbReference type="EMBL" id="CAH8244665.1"/>
    </source>
</evidence>
<evidence type="ECO:0000256" key="1">
    <source>
        <dbReference type="SAM" id="SignalP"/>
    </source>
</evidence>
<gene>
    <name evidence="2" type="ORF">WJ0W_001895</name>
</gene>
<evidence type="ECO:0008006" key="4">
    <source>
        <dbReference type="Google" id="ProtNLM"/>
    </source>
</evidence>
<name>A0ABM9FZI3_9BACL</name>
<keyword evidence="1" id="KW-0732">Signal</keyword>
<organism evidence="2 3">
    <name type="scientific">Paenibacillus melissococcoides</name>
    <dbReference type="NCBI Taxonomy" id="2912268"/>
    <lineage>
        <taxon>Bacteria</taxon>
        <taxon>Bacillati</taxon>
        <taxon>Bacillota</taxon>
        <taxon>Bacilli</taxon>
        <taxon>Bacillales</taxon>
        <taxon>Paenibacillaceae</taxon>
        <taxon>Paenibacillus</taxon>
    </lineage>
</organism>
<protein>
    <recommendedName>
        <fullName evidence="4">FAD/FMN-containing dehydrogenase</fullName>
    </recommendedName>
</protein>
<dbReference type="EMBL" id="CALYLO010000002">
    <property type="protein sequence ID" value="CAH8244665.1"/>
    <property type="molecule type" value="Genomic_DNA"/>
</dbReference>
<evidence type="ECO:0000313" key="3">
    <source>
        <dbReference type="Proteomes" id="UP001154322"/>
    </source>
</evidence>
<keyword evidence="3" id="KW-1185">Reference proteome</keyword>
<feature type="chain" id="PRO_5046962671" description="FAD/FMN-containing dehydrogenase" evidence="1">
    <location>
        <begin position="24"/>
        <end position="87"/>
    </location>
</feature>
<reference evidence="2" key="1">
    <citation type="submission" date="2022-06" db="EMBL/GenBank/DDBJ databases">
        <authorList>
            <person name="Dietemann V."/>
            <person name="Ory F."/>
            <person name="Dainat B."/>
            <person name="Oberhansli S."/>
        </authorList>
    </citation>
    <scope>NUCLEOTIDE SEQUENCE</scope>
    <source>
        <strain evidence="2">Ena-SAMPLE-TAB-26-04-2022-14:26:32:270-5432</strain>
    </source>
</reference>